<name>A0A250LI93_9BURK</name>
<reference evidence="1" key="1">
    <citation type="journal article" date="2016" name="Biosci. Biotechnol. Biochem.">
        <title>Bioconversion of AHX to AOH by resting cells of Burkholderia contaminans CH-1.</title>
        <authorList>
            <person name="Choi J.H."/>
            <person name="Kikuchi A."/>
            <person name="Pumkaeo P."/>
            <person name="Hirai H."/>
            <person name="Tokuyama S."/>
            <person name="Kawagishi H."/>
        </authorList>
    </citation>
    <scope>NUCLEOTIDE SEQUENCE</scope>
    <source>
        <strain evidence="1">CH-1</strain>
    </source>
</reference>
<dbReference type="Proteomes" id="UP001220209">
    <property type="component" value="Chromosome 3"/>
</dbReference>
<dbReference type="AlphaFoldDB" id="A0A250LI93"/>
<dbReference type="RefSeq" id="WP_223274491.1">
    <property type="nucleotide sequence ID" value="NZ_AP018359.1"/>
</dbReference>
<protein>
    <submittedName>
        <fullName evidence="1">Uncharacterized protein</fullName>
    </submittedName>
</protein>
<accession>A0A250LI93</accession>
<dbReference type="EMBL" id="CP090642">
    <property type="protein sequence ID" value="WFN23126.1"/>
    <property type="molecule type" value="Genomic_DNA"/>
</dbReference>
<evidence type="ECO:0000313" key="1">
    <source>
        <dbReference type="EMBL" id="BBA44308.1"/>
    </source>
</evidence>
<reference evidence="1" key="2">
    <citation type="journal article" date="2017" name="Genome Announc.">
        <title>High-Quality Draft Genome Sequence of Burkholderia contaminans CH-1, a Gram-Negative Bacterium That Metabolizes 2-Azahypoxanthine, a Plant Growth-Regulating Compound.</title>
        <authorList>
            <person name="Choi J.-H."/>
            <person name="Sugiura H."/>
            <person name="Moriuchi R."/>
            <person name="Kawagishi H."/>
            <person name="Dohra H."/>
        </authorList>
    </citation>
    <scope>NUCLEOTIDE SEQUENCE</scope>
    <source>
        <strain evidence="1">CH-1</strain>
    </source>
</reference>
<dbReference type="EMBL" id="AP018359">
    <property type="protein sequence ID" value="BBA44308.1"/>
    <property type="molecule type" value="Genomic_DNA"/>
</dbReference>
<gene>
    <name evidence="1" type="ORF">BCCH1_68110</name>
    <name evidence="2" type="ORF">LXE91_34885</name>
</gene>
<evidence type="ECO:0000313" key="2">
    <source>
        <dbReference type="EMBL" id="WFN23126.1"/>
    </source>
</evidence>
<reference evidence="2 3" key="3">
    <citation type="submission" date="2021-12" db="EMBL/GenBank/DDBJ databases">
        <title>Genomic and phenotypic characterization of three Burkholderia contaminans isolates recovered from different sources.</title>
        <authorList>
            <person name="Lopez De Volder A."/>
            <person name="Fan Y."/>
            <person name="Nunvar J."/>
            <person name="Herrera T."/>
            <person name="Timp W."/>
            <person name="Degrossi J."/>
        </authorList>
    </citation>
    <scope>NUCLEOTIDE SEQUENCE [LARGE SCALE GENOMIC DNA]</scope>
    <source>
        <strain evidence="2 3">LMG 23361</strain>
    </source>
</reference>
<evidence type="ECO:0000313" key="3">
    <source>
        <dbReference type="Proteomes" id="UP001220209"/>
    </source>
</evidence>
<proteinExistence type="predicted"/>
<organism evidence="1">
    <name type="scientific">Burkholderia contaminans</name>
    <dbReference type="NCBI Taxonomy" id="488447"/>
    <lineage>
        <taxon>Bacteria</taxon>
        <taxon>Pseudomonadati</taxon>
        <taxon>Pseudomonadota</taxon>
        <taxon>Betaproteobacteria</taxon>
        <taxon>Burkholderiales</taxon>
        <taxon>Burkholderiaceae</taxon>
        <taxon>Burkholderia</taxon>
        <taxon>Burkholderia cepacia complex</taxon>
    </lineage>
</organism>
<dbReference type="GeneID" id="93195061"/>
<sequence>MENPASFTAITPVRQELFPWTLRNEPSRVEPCYARFRDSRLPAIIAPRRPFGEWRLGVDVTAVRGAPLPSTIHARATAWVVNPARAAS</sequence>